<accession>A0ABW9ZQV4</accession>
<keyword evidence="2" id="KW-1185">Reference proteome</keyword>
<evidence type="ECO:0000313" key="1">
    <source>
        <dbReference type="EMBL" id="NCI49487.1"/>
    </source>
</evidence>
<dbReference type="RefSeq" id="WP_161817804.1">
    <property type="nucleotide sequence ID" value="NZ_JAACJS010000011.1"/>
</dbReference>
<comment type="caution">
    <text evidence="1">The sequence shown here is derived from an EMBL/GenBank/DDBJ whole genome shotgun (WGS) entry which is preliminary data.</text>
</comment>
<dbReference type="EMBL" id="JAACJS010000011">
    <property type="protein sequence ID" value="NCI49487.1"/>
    <property type="molecule type" value="Genomic_DNA"/>
</dbReference>
<proteinExistence type="predicted"/>
<protein>
    <submittedName>
        <fullName evidence="1">Uncharacterized protein</fullName>
    </submittedName>
</protein>
<evidence type="ECO:0000313" key="2">
    <source>
        <dbReference type="Proteomes" id="UP000753802"/>
    </source>
</evidence>
<reference evidence="1 2" key="1">
    <citation type="submission" date="2020-01" db="EMBL/GenBank/DDBJ databases">
        <title>Genome analysis.</title>
        <authorList>
            <person name="Wu S."/>
            <person name="Wang G."/>
        </authorList>
    </citation>
    <scope>NUCLEOTIDE SEQUENCE [LARGE SCALE GENOMIC DNA]</scope>
    <source>
        <strain evidence="1 2">SYL130</strain>
    </source>
</reference>
<dbReference type="Proteomes" id="UP000753802">
    <property type="component" value="Unassembled WGS sequence"/>
</dbReference>
<sequence length="115" mass="12777">MSKNYCQNMNFILSPESLEKIKAALDTGDYNSLVLSLAVDDDAKVFVTVAPSLISEEQQQNAIVKVLKFSPDDPEEAIPNPPGAHNTNHVVLDGKNFTIITYSEEASAKWKEYFK</sequence>
<gene>
    <name evidence="1" type="ORF">GWC95_06100</name>
</gene>
<name>A0ABW9ZQV4_9BACT</name>
<organism evidence="1 2">
    <name type="scientific">Sediminibacterium roseum</name>
    <dbReference type="NCBI Taxonomy" id="1978412"/>
    <lineage>
        <taxon>Bacteria</taxon>
        <taxon>Pseudomonadati</taxon>
        <taxon>Bacteroidota</taxon>
        <taxon>Chitinophagia</taxon>
        <taxon>Chitinophagales</taxon>
        <taxon>Chitinophagaceae</taxon>
        <taxon>Sediminibacterium</taxon>
    </lineage>
</organism>